<dbReference type="OrthoDB" id="2446351at2759"/>
<dbReference type="AlphaFoldDB" id="A0A397VS89"/>
<gene>
    <name evidence="1" type="ORF">C2G38_2168186</name>
</gene>
<dbReference type="Proteomes" id="UP000266673">
    <property type="component" value="Unassembled WGS sequence"/>
</dbReference>
<reference evidence="1 2" key="1">
    <citation type="submission" date="2018-06" db="EMBL/GenBank/DDBJ databases">
        <title>Comparative genomics reveals the genomic features of Rhizophagus irregularis, R. cerebriforme, R. diaphanum and Gigaspora rosea, and their symbiotic lifestyle signature.</title>
        <authorList>
            <person name="Morin E."/>
            <person name="San Clemente H."/>
            <person name="Chen E.C.H."/>
            <person name="De La Providencia I."/>
            <person name="Hainaut M."/>
            <person name="Kuo A."/>
            <person name="Kohler A."/>
            <person name="Murat C."/>
            <person name="Tang N."/>
            <person name="Roy S."/>
            <person name="Loubradou J."/>
            <person name="Henrissat B."/>
            <person name="Grigoriev I.V."/>
            <person name="Corradi N."/>
            <person name="Roux C."/>
            <person name="Martin F.M."/>
        </authorList>
    </citation>
    <scope>NUCLEOTIDE SEQUENCE [LARGE SCALE GENOMIC DNA]</scope>
    <source>
        <strain evidence="1 2">DAOM 194757</strain>
    </source>
</reference>
<sequence>MQKKRGRPAKVSKDNECEISFHTNNETEIDKRKLKYEPIRNSQNALVKAKVAEPIRNPSRPSKVALSIRDNIREISPQANEVISENEEASTSYRDMLQLLHNNDDDDYKDTMSANSILSEGHSDIEDLPEIDIEELPNNEKLLDNQQVEQIPLEFDQMDNVLEDNVRLWDEEIKCLFLKIKNLSSTIIDEFVKKIFGYSLYSKEGTEVQSKTKKTLGDF</sequence>
<comment type="caution">
    <text evidence="1">The sequence shown here is derived from an EMBL/GenBank/DDBJ whole genome shotgun (WGS) entry which is preliminary data.</text>
</comment>
<keyword evidence="2" id="KW-1185">Reference proteome</keyword>
<evidence type="ECO:0000313" key="2">
    <source>
        <dbReference type="Proteomes" id="UP000266673"/>
    </source>
</evidence>
<accession>A0A397VS89</accession>
<proteinExistence type="predicted"/>
<dbReference type="EMBL" id="QKWP01000210">
    <property type="protein sequence ID" value="RIB24601.1"/>
    <property type="molecule type" value="Genomic_DNA"/>
</dbReference>
<name>A0A397VS89_9GLOM</name>
<evidence type="ECO:0000313" key="1">
    <source>
        <dbReference type="EMBL" id="RIB24601.1"/>
    </source>
</evidence>
<protein>
    <submittedName>
        <fullName evidence="1">Uncharacterized protein</fullName>
    </submittedName>
</protein>
<organism evidence="1 2">
    <name type="scientific">Gigaspora rosea</name>
    <dbReference type="NCBI Taxonomy" id="44941"/>
    <lineage>
        <taxon>Eukaryota</taxon>
        <taxon>Fungi</taxon>
        <taxon>Fungi incertae sedis</taxon>
        <taxon>Mucoromycota</taxon>
        <taxon>Glomeromycotina</taxon>
        <taxon>Glomeromycetes</taxon>
        <taxon>Diversisporales</taxon>
        <taxon>Gigasporaceae</taxon>
        <taxon>Gigaspora</taxon>
    </lineage>
</organism>